<evidence type="ECO:0000313" key="3">
    <source>
        <dbReference type="EMBL" id="MCA9377052.1"/>
    </source>
</evidence>
<comment type="caution">
    <text evidence="3">The sequence shown here is derived from an EMBL/GenBank/DDBJ whole genome shotgun (WGS) entry which is preliminary data.</text>
</comment>
<name>A0A955I3C0_9BACT</name>
<feature type="transmembrane region" description="Helical" evidence="2">
    <location>
        <begin position="133"/>
        <end position="150"/>
    </location>
</feature>
<reference evidence="3" key="1">
    <citation type="submission" date="2020-04" db="EMBL/GenBank/DDBJ databases">
        <authorList>
            <person name="Zhang T."/>
        </authorList>
    </citation>
    <scope>NUCLEOTIDE SEQUENCE</scope>
    <source>
        <strain evidence="3">HKST-UBA17</strain>
    </source>
</reference>
<evidence type="ECO:0000256" key="1">
    <source>
        <dbReference type="SAM" id="MobiDB-lite"/>
    </source>
</evidence>
<keyword evidence="2" id="KW-0472">Membrane</keyword>
<gene>
    <name evidence="3" type="ORF">KC685_03985</name>
</gene>
<dbReference type="AlphaFoldDB" id="A0A955I3C0"/>
<feature type="region of interest" description="Disordered" evidence="1">
    <location>
        <begin position="1"/>
        <end position="23"/>
    </location>
</feature>
<dbReference type="EMBL" id="JAGQLN010000015">
    <property type="protein sequence ID" value="MCA9377052.1"/>
    <property type="molecule type" value="Genomic_DNA"/>
</dbReference>
<keyword evidence="2" id="KW-0812">Transmembrane</keyword>
<evidence type="ECO:0000256" key="2">
    <source>
        <dbReference type="SAM" id="Phobius"/>
    </source>
</evidence>
<proteinExistence type="predicted"/>
<evidence type="ECO:0000313" key="4">
    <source>
        <dbReference type="Proteomes" id="UP000741282"/>
    </source>
</evidence>
<dbReference type="Proteomes" id="UP000741282">
    <property type="component" value="Unassembled WGS sequence"/>
</dbReference>
<sequence>MAKSLDKKRASSKKEDLKKPIKTGREVPKKVLARTVVNSSTNLQELANIITGETQLKKNKAKIAALKREAVEKQKDAIREAVNTGKVFLEPSEEYNPDKILADGGAPEKMVQNIDLYKWEAPIRIQFPFDMKVFLGIVGLCLLFILYLAVLGHYGLMFSIAALLFFLYVAGTTEPIQVSHSITTRGVDTMDKLYEWYMLKSFYFTKKNDTNFLIVETRLRYPSTLIMLIDPKDMTSVFLLLQDKLLYKDVRKYTRFESMSFGQFIELEDI</sequence>
<organism evidence="3 4">
    <name type="scientific">Candidatus Dojkabacteria bacterium</name>
    <dbReference type="NCBI Taxonomy" id="2099670"/>
    <lineage>
        <taxon>Bacteria</taxon>
        <taxon>Candidatus Dojkabacteria</taxon>
    </lineage>
</organism>
<keyword evidence="2" id="KW-1133">Transmembrane helix</keyword>
<protein>
    <recommendedName>
        <fullName evidence="5">Transmembrane protein</fullName>
    </recommendedName>
</protein>
<reference evidence="3" key="2">
    <citation type="journal article" date="2021" name="Microbiome">
        <title>Successional dynamics and alternative stable states in a saline activated sludge microbial community over 9 years.</title>
        <authorList>
            <person name="Wang Y."/>
            <person name="Ye J."/>
            <person name="Ju F."/>
            <person name="Liu L."/>
            <person name="Boyd J.A."/>
            <person name="Deng Y."/>
            <person name="Parks D.H."/>
            <person name="Jiang X."/>
            <person name="Yin X."/>
            <person name="Woodcroft B.J."/>
            <person name="Tyson G.W."/>
            <person name="Hugenholtz P."/>
            <person name="Polz M.F."/>
            <person name="Zhang T."/>
        </authorList>
    </citation>
    <scope>NUCLEOTIDE SEQUENCE</scope>
    <source>
        <strain evidence="3">HKST-UBA17</strain>
    </source>
</reference>
<accession>A0A955I3C0</accession>
<evidence type="ECO:0008006" key="5">
    <source>
        <dbReference type="Google" id="ProtNLM"/>
    </source>
</evidence>